<evidence type="ECO:0000256" key="2">
    <source>
        <dbReference type="ARBA" id="ARBA00022747"/>
    </source>
</evidence>
<keyword evidence="3" id="KW-0238">DNA-binding</keyword>
<name>A0A380K751_9STRE</name>
<dbReference type="Proteomes" id="UP000254510">
    <property type="component" value="Unassembled WGS sequence"/>
</dbReference>
<feature type="domain" description="Type I restriction modification DNA specificity" evidence="5">
    <location>
        <begin position="15"/>
        <end position="202"/>
    </location>
</feature>
<dbReference type="PANTHER" id="PTHR30408">
    <property type="entry name" value="TYPE-1 RESTRICTION ENZYME ECOKI SPECIFICITY PROTEIN"/>
    <property type="match status" value="1"/>
</dbReference>
<dbReference type="GO" id="GO:0003677">
    <property type="term" value="F:DNA binding"/>
    <property type="evidence" value="ECO:0007669"/>
    <property type="project" value="UniProtKB-KW"/>
</dbReference>
<keyword evidence="2" id="KW-0680">Restriction system</keyword>
<sequence length="438" mass="50134">MANKVPKIRFKGFTDDWEQRKFDECFNFPVSTNSLSRALLNYDEGDIKSVHYGDILIKYPAILNIKNDKIPYITGGKLEKYKSSLLENGDLIFADAAEDETVGKAVEVNGLTEENLVAGLHTIVARPKDKKAEFFLGYYINSNTYHRQLLRLIQGSKVSSISKGNLQKTLVSFPKDFEEQQKIGAFFKKIDDTIALHQRRCEQTKELKKFMLQKMFPKKGEKNPEIRFPGFTDAWEQRKFDECFNFPVSTNSLSRALLNYDEGDIKSVHYGDILIKYPAILNIKNDKIPYITGGKLEKYKSSLLENGDLIFADAAEDETVGKAVEVNGLTEENLVAGLHTIVARPKDKKAEFFLGYYINSNTYHRQLLRLIQGSKVSSISKGNLQKTLVSFPKDFEEQQKIGTFFKQLDDLIALHQRKCEQLKELKKFMLQNMFPKKG</sequence>
<dbReference type="InterPro" id="IPR000055">
    <property type="entry name" value="Restrct_endonuc_typeI_TRD"/>
</dbReference>
<evidence type="ECO:0000256" key="3">
    <source>
        <dbReference type="ARBA" id="ARBA00023125"/>
    </source>
</evidence>
<evidence type="ECO:0000259" key="5">
    <source>
        <dbReference type="Pfam" id="PF01420"/>
    </source>
</evidence>
<feature type="domain" description="Type I restriction modification DNA specificity" evidence="5">
    <location>
        <begin position="281"/>
        <end position="423"/>
    </location>
</feature>
<dbReference type="GO" id="GO:0004519">
    <property type="term" value="F:endonuclease activity"/>
    <property type="evidence" value="ECO:0007669"/>
    <property type="project" value="UniProtKB-KW"/>
</dbReference>
<protein>
    <submittedName>
        <fullName evidence="6">Restriction endonuclease S subunit</fullName>
    </submittedName>
</protein>
<evidence type="ECO:0000256" key="4">
    <source>
        <dbReference type="SAM" id="Coils"/>
    </source>
</evidence>
<dbReference type="Gene3D" id="1.10.287.1120">
    <property type="entry name" value="Bipartite methylase S protein"/>
    <property type="match status" value="1"/>
</dbReference>
<keyword evidence="6" id="KW-0255">Endonuclease</keyword>
<keyword evidence="6" id="KW-0378">Hydrolase</keyword>
<dbReference type="Gene3D" id="3.90.220.20">
    <property type="entry name" value="DNA methylase specificity domains"/>
    <property type="match status" value="2"/>
</dbReference>
<accession>A0A380K751</accession>
<dbReference type="SUPFAM" id="SSF116734">
    <property type="entry name" value="DNA methylase specificity domain"/>
    <property type="match status" value="2"/>
</dbReference>
<dbReference type="InterPro" id="IPR044946">
    <property type="entry name" value="Restrct_endonuc_typeI_TRD_sf"/>
</dbReference>
<feature type="coiled-coil region" evidence="4">
    <location>
        <begin position="405"/>
        <end position="432"/>
    </location>
</feature>
<evidence type="ECO:0000256" key="1">
    <source>
        <dbReference type="ARBA" id="ARBA00010923"/>
    </source>
</evidence>
<dbReference type="REBASE" id="418264">
    <property type="entry name" value="S1.Sga13767I"/>
</dbReference>
<dbReference type="GO" id="GO:0009307">
    <property type="term" value="P:DNA restriction-modification system"/>
    <property type="evidence" value="ECO:0007669"/>
    <property type="project" value="UniProtKB-KW"/>
</dbReference>
<dbReference type="AlphaFoldDB" id="A0A380K751"/>
<dbReference type="InterPro" id="IPR052021">
    <property type="entry name" value="Type-I_RS_S_subunit"/>
</dbReference>
<reference evidence="6 7" key="1">
    <citation type="submission" date="2018-06" db="EMBL/GenBank/DDBJ databases">
        <authorList>
            <consortium name="Pathogen Informatics"/>
            <person name="Doyle S."/>
        </authorList>
    </citation>
    <scope>NUCLEOTIDE SEQUENCE [LARGE SCALE GENOMIC DNA]</scope>
    <source>
        <strain evidence="6 7">NCTC13767</strain>
    </source>
</reference>
<evidence type="ECO:0000313" key="7">
    <source>
        <dbReference type="Proteomes" id="UP000254510"/>
    </source>
</evidence>
<organism evidence="6 7">
    <name type="scientific">Streptococcus gallolyticus</name>
    <dbReference type="NCBI Taxonomy" id="315405"/>
    <lineage>
        <taxon>Bacteria</taxon>
        <taxon>Bacillati</taxon>
        <taxon>Bacillota</taxon>
        <taxon>Bacilli</taxon>
        <taxon>Lactobacillales</taxon>
        <taxon>Streptococcaceae</taxon>
        <taxon>Streptococcus</taxon>
    </lineage>
</organism>
<dbReference type="EMBL" id="UHFM01000006">
    <property type="protein sequence ID" value="SUN60902.1"/>
    <property type="molecule type" value="Genomic_DNA"/>
</dbReference>
<keyword evidence="6" id="KW-0540">Nuclease</keyword>
<gene>
    <name evidence="6" type="ORF">NCTC13767_02104</name>
</gene>
<proteinExistence type="inferred from homology"/>
<keyword evidence="4" id="KW-0175">Coiled coil</keyword>
<dbReference type="Pfam" id="PF01420">
    <property type="entry name" value="Methylase_S"/>
    <property type="match status" value="2"/>
</dbReference>
<dbReference type="PANTHER" id="PTHR30408:SF12">
    <property type="entry name" value="TYPE I RESTRICTION ENZYME MJAVIII SPECIFICITY SUBUNIT"/>
    <property type="match status" value="1"/>
</dbReference>
<comment type="similarity">
    <text evidence="1">Belongs to the type-I restriction system S methylase family.</text>
</comment>
<evidence type="ECO:0000313" key="6">
    <source>
        <dbReference type="EMBL" id="SUN60902.1"/>
    </source>
</evidence>